<dbReference type="Proteomes" id="UP000584670">
    <property type="component" value="Unassembled WGS sequence"/>
</dbReference>
<protein>
    <submittedName>
        <fullName evidence="1">HTH domain-containing protein</fullName>
    </submittedName>
</protein>
<gene>
    <name evidence="1" type="ORF">H4N64_44190</name>
</gene>
<evidence type="ECO:0000313" key="2">
    <source>
        <dbReference type="Proteomes" id="UP000584670"/>
    </source>
</evidence>
<evidence type="ECO:0000313" key="1">
    <source>
        <dbReference type="EMBL" id="MBC2908359.1"/>
    </source>
</evidence>
<organism evidence="1 2">
    <name type="scientific">Streptomyces cupreus</name>
    <dbReference type="NCBI Taxonomy" id="2759956"/>
    <lineage>
        <taxon>Bacteria</taxon>
        <taxon>Bacillati</taxon>
        <taxon>Actinomycetota</taxon>
        <taxon>Actinomycetes</taxon>
        <taxon>Kitasatosporales</taxon>
        <taxon>Streptomycetaceae</taxon>
        <taxon>Streptomyces</taxon>
    </lineage>
</organism>
<feature type="non-terminal residue" evidence="1">
    <location>
        <position position="1"/>
    </location>
</feature>
<dbReference type="SUPFAM" id="SSF46785">
    <property type="entry name" value="Winged helix' DNA-binding domain"/>
    <property type="match status" value="1"/>
</dbReference>
<sequence length="98" mass="10874">RHHQRGGDRRPGTRGGVFRQKITDADRILATVLSQRNLCNQQTLADLFGVSRGTIRNAIEDVRPLLDQDTYVPRLADQRFAAAADVLTSVTEDSETPS</sequence>
<dbReference type="EMBL" id="JACMSF010000181">
    <property type="protein sequence ID" value="MBC2908359.1"/>
    <property type="molecule type" value="Genomic_DNA"/>
</dbReference>
<accession>A0A7X1JDM2</accession>
<keyword evidence="2" id="KW-1185">Reference proteome</keyword>
<proteinExistence type="predicted"/>
<name>A0A7X1JDM2_9ACTN</name>
<comment type="caution">
    <text evidence="1">The sequence shown here is derived from an EMBL/GenBank/DDBJ whole genome shotgun (WGS) entry which is preliminary data.</text>
</comment>
<dbReference type="AlphaFoldDB" id="A0A7X1JDM2"/>
<reference evidence="1 2" key="1">
    <citation type="submission" date="2020-08" db="EMBL/GenBank/DDBJ databases">
        <title>Streptomyces sp. PSKA01 genome sequencing and assembly.</title>
        <authorList>
            <person name="Mandal S."/>
            <person name="Maiti P.K."/>
            <person name="Das P."/>
        </authorList>
    </citation>
    <scope>NUCLEOTIDE SEQUENCE [LARGE SCALE GENOMIC DNA]</scope>
    <source>
        <strain evidence="1 2">PSKA01</strain>
    </source>
</reference>
<dbReference type="InterPro" id="IPR036390">
    <property type="entry name" value="WH_DNA-bd_sf"/>
</dbReference>